<keyword evidence="2" id="KW-1185">Reference proteome</keyword>
<dbReference type="EMBL" id="JBIWXY010000001">
    <property type="protein sequence ID" value="MFJ5444771.1"/>
    <property type="molecule type" value="Genomic_DNA"/>
</dbReference>
<comment type="caution">
    <text evidence="1">The sequence shown here is derived from an EMBL/GenBank/DDBJ whole genome shotgun (WGS) entry which is preliminary data.</text>
</comment>
<name>A0ABW8GHB9_9PROT</name>
<dbReference type="InterPro" id="IPR014993">
    <property type="entry name" value="DUF1841"/>
</dbReference>
<evidence type="ECO:0000313" key="2">
    <source>
        <dbReference type="Proteomes" id="UP001617669"/>
    </source>
</evidence>
<accession>A0ABW8GHB9</accession>
<proteinExistence type="predicted"/>
<dbReference type="Proteomes" id="UP001617669">
    <property type="component" value="Unassembled WGS sequence"/>
</dbReference>
<protein>
    <submittedName>
        <fullName evidence="1">DUF1841 family protein</fullName>
    </submittedName>
</protein>
<dbReference type="RefSeq" id="WP_400878050.1">
    <property type="nucleotide sequence ID" value="NZ_JBIWXY010000001.1"/>
</dbReference>
<reference evidence="1 2" key="1">
    <citation type="submission" date="2024-11" db="EMBL/GenBank/DDBJ databases">
        <authorList>
            <person name="Kaparullina E.N."/>
            <person name="Delegan Y.A."/>
            <person name="Doronina N.V."/>
        </authorList>
    </citation>
    <scope>NUCLEOTIDE SEQUENCE [LARGE SCALE GENOMIC DNA]</scope>
    <source>
        <strain evidence="1 2">7sh_L</strain>
    </source>
</reference>
<evidence type="ECO:0000313" key="1">
    <source>
        <dbReference type="EMBL" id="MFJ5444771.1"/>
    </source>
</evidence>
<sequence length="145" mass="16532">MALFNPSRDQVRQFFFDAWAKLQQQQALSEIEAMAVDVMQAHPEYHHVLNAPERYRDQSYFPEMGETNPFLHMSLHLSVLEQVSIDQPPGIKAAYHSLWRQHGDAVEAQHVLMECLAEAIWQAQRGGAGLDAQAYIDSIQAKARD</sequence>
<organism evidence="1 2">
    <name type="scientific">Methylobacillus methanolivorans</name>
    <dbReference type="NCBI Taxonomy" id="1848927"/>
    <lineage>
        <taxon>Bacteria</taxon>
        <taxon>Pseudomonadati</taxon>
        <taxon>Pseudomonadota</taxon>
        <taxon>Betaproteobacteria</taxon>
        <taxon>Nitrosomonadales</taxon>
        <taxon>Methylophilaceae</taxon>
        <taxon>Methylobacillus</taxon>
    </lineage>
</organism>
<dbReference type="Pfam" id="PF08897">
    <property type="entry name" value="DUF1841"/>
    <property type="match status" value="1"/>
</dbReference>
<gene>
    <name evidence="1" type="ORF">ACIKP9_00865</name>
</gene>